<evidence type="ECO:0000256" key="1">
    <source>
        <dbReference type="ARBA" id="ARBA00000085"/>
    </source>
</evidence>
<reference evidence="15 16" key="1">
    <citation type="submission" date="2021-06" db="EMBL/GenBank/DDBJ databases">
        <title>Bacillus sp. RD4P76, an endophyte from a halophyte.</title>
        <authorList>
            <person name="Sun J.-Q."/>
        </authorList>
    </citation>
    <scope>NUCLEOTIDE SEQUENCE [LARGE SCALE GENOMIC DNA]</scope>
    <source>
        <strain evidence="15 16">JCM 17098</strain>
    </source>
</reference>
<dbReference type="Pfam" id="PF02518">
    <property type="entry name" value="HATPase_c"/>
    <property type="match status" value="1"/>
</dbReference>
<organism evidence="15 16">
    <name type="scientific">Evansella alkalicola</name>
    <dbReference type="NCBI Taxonomy" id="745819"/>
    <lineage>
        <taxon>Bacteria</taxon>
        <taxon>Bacillati</taxon>
        <taxon>Bacillota</taxon>
        <taxon>Bacilli</taxon>
        <taxon>Bacillales</taxon>
        <taxon>Bacillaceae</taxon>
        <taxon>Evansella</taxon>
    </lineage>
</organism>
<dbReference type="InterPro" id="IPR000014">
    <property type="entry name" value="PAS"/>
</dbReference>
<dbReference type="PROSITE" id="PS50109">
    <property type="entry name" value="HIS_KIN"/>
    <property type="match status" value="1"/>
</dbReference>
<dbReference type="InterPro" id="IPR003661">
    <property type="entry name" value="HisK_dim/P_dom"/>
</dbReference>
<keyword evidence="12" id="KW-0812">Transmembrane</keyword>
<dbReference type="SMART" id="SM00388">
    <property type="entry name" value="HisKA"/>
    <property type="match status" value="1"/>
</dbReference>
<dbReference type="SUPFAM" id="SSF55785">
    <property type="entry name" value="PYP-like sensor domain (PAS domain)"/>
    <property type="match status" value="1"/>
</dbReference>
<dbReference type="InterPro" id="IPR036097">
    <property type="entry name" value="HisK_dim/P_sf"/>
</dbReference>
<keyword evidence="8" id="KW-0418">Kinase</keyword>
<evidence type="ECO:0000256" key="2">
    <source>
        <dbReference type="ARBA" id="ARBA00004651"/>
    </source>
</evidence>
<dbReference type="PROSITE" id="PS50885">
    <property type="entry name" value="HAMP"/>
    <property type="match status" value="1"/>
</dbReference>
<evidence type="ECO:0000256" key="5">
    <source>
        <dbReference type="ARBA" id="ARBA00022553"/>
    </source>
</evidence>
<dbReference type="NCBIfam" id="NF046044">
    <property type="entry name" value="PnpS"/>
    <property type="match status" value="1"/>
</dbReference>
<gene>
    <name evidence="15" type="ORF">KS407_06790</name>
</gene>
<comment type="caution">
    <text evidence="15">The sequence shown here is derived from an EMBL/GenBank/DDBJ whole genome shotgun (WGS) entry which is preliminary data.</text>
</comment>
<dbReference type="Gene3D" id="6.10.340.10">
    <property type="match status" value="1"/>
</dbReference>
<evidence type="ECO:0000256" key="9">
    <source>
        <dbReference type="ARBA" id="ARBA00022840"/>
    </source>
</evidence>
<dbReference type="CDD" id="cd00075">
    <property type="entry name" value="HATPase"/>
    <property type="match status" value="1"/>
</dbReference>
<evidence type="ECO:0000256" key="11">
    <source>
        <dbReference type="ARBA" id="ARBA00023136"/>
    </source>
</evidence>
<evidence type="ECO:0000256" key="3">
    <source>
        <dbReference type="ARBA" id="ARBA00012438"/>
    </source>
</evidence>
<dbReference type="InterPro" id="IPR035965">
    <property type="entry name" value="PAS-like_dom_sf"/>
</dbReference>
<name>A0ABS6JV80_9BACI</name>
<evidence type="ECO:0000313" key="16">
    <source>
        <dbReference type="Proteomes" id="UP000790580"/>
    </source>
</evidence>
<dbReference type="Pfam" id="PF00672">
    <property type="entry name" value="HAMP"/>
    <property type="match status" value="1"/>
</dbReference>
<evidence type="ECO:0000256" key="10">
    <source>
        <dbReference type="ARBA" id="ARBA00023012"/>
    </source>
</evidence>
<dbReference type="PRINTS" id="PR00344">
    <property type="entry name" value="BCTRLSENSOR"/>
</dbReference>
<evidence type="ECO:0000256" key="8">
    <source>
        <dbReference type="ARBA" id="ARBA00022777"/>
    </source>
</evidence>
<dbReference type="InterPro" id="IPR004358">
    <property type="entry name" value="Sig_transdc_His_kin-like_C"/>
</dbReference>
<feature type="transmembrane region" description="Helical" evidence="12">
    <location>
        <begin position="164"/>
        <end position="183"/>
    </location>
</feature>
<evidence type="ECO:0000313" key="15">
    <source>
        <dbReference type="EMBL" id="MBU9721152.1"/>
    </source>
</evidence>
<dbReference type="InterPro" id="IPR003594">
    <property type="entry name" value="HATPase_dom"/>
</dbReference>
<dbReference type="SUPFAM" id="SSF47384">
    <property type="entry name" value="Homodimeric domain of signal transducing histidine kinase"/>
    <property type="match status" value="1"/>
</dbReference>
<keyword evidence="6" id="KW-0808">Transferase</keyword>
<keyword evidence="16" id="KW-1185">Reference proteome</keyword>
<keyword evidence="7" id="KW-0547">Nucleotide-binding</keyword>
<evidence type="ECO:0000256" key="6">
    <source>
        <dbReference type="ARBA" id="ARBA00022679"/>
    </source>
</evidence>
<proteinExistence type="predicted"/>
<dbReference type="Pfam" id="PF16736">
    <property type="entry name" value="sCache_like"/>
    <property type="match status" value="1"/>
</dbReference>
<dbReference type="Gene3D" id="3.30.450.20">
    <property type="entry name" value="PAS domain"/>
    <property type="match status" value="2"/>
</dbReference>
<comment type="catalytic activity">
    <reaction evidence="1">
        <text>ATP + protein L-histidine = ADP + protein N-phospho-L-histidine.</text>
        <dbReference type="EC" id="2.7.13.3"/>
    </reaction>
</comment>
<keyword evidence="5" id="KW-0597">Phosphoprotein</keyword>
<dbReference type="Pfam" id="PF00989">
    <property type="entry name" value="PAS"/>
    <property type="match status" value="1"/>
</dbReference>
<dbReference type="SMART" id="SM00304">
    <property type="entry name" value="HAMP"/>
    <property type="match status" value="1"/>
</dbReference>
<evidence type="ECO:0000256" key="12">
    <source>
        <dbReference type="SAM" id="Phobius"/>
    </source>
</evidence>
<keyword evidence="11 12" id="KW-0472">Membrane</keyword>
<feature type="domain" description="HAMP" evidence="14">
    <location>
        <begin position="188"/>
        <end position="240"/>
    </location>
</feature>
<evidence type="ECO:0000259" key="14">
    <source>
        <dbReference type="PROSITE" id="PS50885"/>
    </source>
</evidence>
<keyword evidence="9" id="KW-0067">ATP-binding</keyword>
<dbReference type="InterPro" id="IPR036890">
    <property type="entry name" value="HATPase_C_sf"/>
</dbReference>
<evidence type="ECO:0000256" key="7">
    <source>
        <dbReference type="ARBA" id="ARBA00022741"/>
    </source>
</evidence>
<dbReference type="PANTHER" id="PTHR45453">
    <property type="entry name" value="PHOSPHATE REGULON SENSOR PROTEIN PHOR"/>
    <property type="match status" value="1"/>
</dbReference>
<dbReference type="Gene3D" id="3.30.565.10">
    <property type="entry name" value="Histidine kinase-like ATPase, C-terminal domain"/>
    <property type="match status" value="1"/>
</dbReference>
<dbReference type="RefSeq" id="WP_088076185.1">
    <property type="nucleotide sequence ID" value="NZ_JAHQCR010000030.1"/>
</dbReference>
<dbReference type="SUPFAM" id="SSF55874">
    <property type="entry name" value="ATPase domain of HSP90 chaperone/DNA topoisomerase II/histidine kinase"/>
    <property type="match status" value="1"/>
</dbReference>
<dbReference type="Proteomes" id="UP000790580">
    <property type="component" value="Unassembled WGS sequence"/>
</dbReference>
<dbReference type="PANTHER" id="PTHR45453:SF1">
    <property type="entry name" value="PHOSPHATE REGULON SENSOR PROTEIN PHOR"/>
    <property type="match status" value="1"/>
</dbReference>
<dbReference type="InterPro" id="IPR013767">
    <property type="entry name" value="PAS_fold"/>
</dbReference>
<dbReference type="InterPro" id="IPR031967">
    <property type="entry name" value="PhoR_single_Cache-like_dom"/>
</dbReference>
<keyword evidence="4" id="KW-1003">Cell membrane</keyword>
<comment type="subcellular location">
    <subcellularLocation>
        <location evidence="2">Cell membrane</location>
        <topology evidence="2">Multi-pass membrane protein</topology>
    </subcellularLocation>
</comment>
<evidence type="ECO:0000256" key="4">
    <source>
        <dbReference type="ARBA" id="ARBA00022475"/>
    </source>
</evidence>
<dbReference type="SMART" id="SM00387">
    <property type="entry name" value="HATPase_c"/>
    <property type="match status" value="1"/>
</dbReference>
<protein>
    <recommendedName>
        <fullName evidence="3">histidine kinase</fullName>
        <ecNumber evidence="3">2.7.13.3</ecNumber>
    </recommendedName>
</protein>
<keyword evidence="10" id="KW-0902">Two-component regulatory system</keyword>
<dbReference type="Gene3D" id="1.10.287.130">
    <property type="match status" value="1"/>
</dbReference>
<dbReference type="EC" id="2.7.13.3" evidence="3"/>
<dbReference type="CDD" id="cd06225">
    <property type="entry name" value="HAMP"/>
    <property type="match status" value="1"/>
</dbReference>
<keyword evidence="12" id="KW-1133">Transmembrane helix</keyword>
<dbReference type="EMBL" id="JAHQCR010000030">
    <property type="protein sequence ID" value="MBU9721152.1"/>
    <property type="molecule type" value="Genomic_DNA"/>
</dbReference>
<dbReference type="InterPro" id="IPR003660">
    <property type="entry name" value="HAMP_dom"/>
</dbReference>
<feature type="domain" description="Histidine kinase" evidence="13">
    <location>
        <begin position="370"/>
        <end position="587"/>
    </location>
</feature>
<dbReference type="InterPro" id="IPR005467">
    <property type="entry name" value="His_kinase_dom"/>
</dbReference>
<dbReference type="Pfam" id="PF00512">
    <property type="entry name" value="HisKA"/>
    <property type="match status" value="1"/>
</dbReference>
<dbReference type="NCBIfam" id="TIGR00229">
    <property type="entry name" value="sensory_box"/>
    <property type="match status" value="1"/>
</dbReference>
<dbReference type="InterPro" id="IPR050351">
    <property type="entry name" value="BphY/WalK/GraS-like"/>
</dbReference>
<dbReference type="SMART" id="SM00091">
    <property type="entry name" value="PAS"/>
    <property type="match status" value="1"/>
</dbReference>
<evidence type="ECO:0000259" key="13">
    <source>
        <dbReference type="PROSITE" id="PS50109"/>
    </source>
</evidence>
<accession>A0ABS6JV80</accession>
<dbReference type="CDD" id="cd00082">
    <property type="entry name" value="HisKA"/>
    <property type="match status" value="1"/>
</dbReference>
<sequence>MHSYRTRLIFPLALIILLVLASLGAILGPLFKEFYFERMTDRVAKETDAVAFYLENLDMYSQDILQGRIVDIAEKLDIRITLLNLEGEVIAETHSDPLSMENHLGRPEVTGAIESGAGQEIRYSSTIHTELLYYAVPFSQNGETIGILRLGMPVEELNDVYQDIWTVIFVGFFLAFIIIVVFATKIANQLVAPIEEARKVANELAKGNFSARSFEGSNLETGQLNQSLNVLAENLDRITTTYEVQQERLETLIENMGSGLILINAKGDITLLNRSCKDIFQEDTDKWLNKLYYQVINHKEIIKLIQEILLTENRKRRHLTLPIKLEIRHFDVHGAPIIGNDHQLKGIVLVFHDITELKKLEQTRKDFVANVSHELKTPVTSLKGFTETLLGGAMDDEELRLKFLTIIAKESERLESLIHDLLELSKIEGEQFQLRWQKLKLESIVDEVLVMLEEKALQKNVSLEFEVNGNTTIEGDPYRLKQVIINIVNNAVSYTPEDGEITVRLLEETETVILEVEDTGIGISKKELPRLFERFYRVDRARSRNSGGTGLGLAIVKHLSEAHKAKVTVESEVGKGTLFRLEFRKERYEDNKENEDQID</sequence>
<dbReference type="SUPFAM" id="SSF158472">
    <property type="entry name" value="HAMP domain-like"/>
    <property type="match status" value="1"/>
</dbReference>